<evidence type="ECO:0000256" key="1">
    <source>
        <dbReference type="SAM" id="MobiDB-lite"/>
    </source>
</evidence>
<feature type="domain" description="Reverse transcriptase Ty1/copia-type" evidence="3">
    <location>
        <begin position="60"/>
        <end position="140"/>
    </location>
</feature>
<dbReference type="InterPro" id="IPR013103">
    <property type="entry name" value="RVT_2"/>
</dbReference>
<keyword evidence="2" id="KW-0812">Transmembrane</keyword>
<dbReference type="AlphaFoldDB" id="A0A699H5J0"/>
<comment type="caution">
    <text evidence="4">The sequence shown here is derived from an EMBL/GenBank/DDBJ whole genome shotgun (WGS) entry which is preliminary data.</text>
</comment>
<proteinExistence type="predicted"/>
<dbReference type="PANTHER" id="PTHR33067">
    <property type="entry name" value="RNA-DIRECTED DNA POLYMERASE-RELATED"/>
    <property type="match status" value="1"/>
</dbReference>
<keyword evidence="2" id="KW-1133">Transmembrane helix</keyword>
<feature type="region of interest" description="Disordered" evidence="1">
    <location>
        <begin position="582"/>
        <end position="603"/>
    </location>
</feature>
<gene>
    <name evidence="4" type="ORF">Tci_313145</name>
</gene>
<accession>A0A699H5J0</accession>
<dbReference type="EMBL" id="BKCJ010106801">
    <property type="protein sequence ID" value="GEX41170.1"/>
    <property type="molecule type" value="Genomic_DNA"/>
</dbReference>
<evidence type="ECO:0000256" key="2">
    <source>
        <dbReference type="SAM" id="Phobius"/>
    </source>
</evidence>
<dbReference type="PANTHER" id="PTHR33067:SF35">
    <property type="entry name" value="ASPARTIC PEPTIDASE DDI1-TYPE DOMAIN-CONTAINING PROTEIN"/>
    <property type="match status" value="1"/>
</dbReference>
<name>A0A699H5J0_TANCI</name>
<sequence length="890" mass="100309">MSHENKAHYQSEKEAIYLILIGIGDEIYSTVDACKTAQEMWKAIERLQQGNLVILLRNVGCTQEEGIDYDEVFAPVARIKAIRLFLAYVSFMGFLVYQMDVKSAFLYGRIEEEVYVCQPLGFEDPDYPDKVYKVEKALYGKIDQTLFIKRQKEDILLVQVYVNDIIFGSTKKELCIEFEKLMHDKFQMSSIGELTFFLRLQVKQESNGIFISQDKYIDEILRKFKYTNVKPVSTLMDKEKALLKDSDGDDVDVHLYRRSTTNMVEFDIGQEDDKVCSTQMVSFLKKPQGSEDFHQIVDFLKASHIRILDNEEIELNATVDGQAKTITKSSVKRHLKLADAEGISTLPTTEIFKQLALMGSHTDPTLLNNSEMAAEEPGDLPVPDLRTIEKLCQPSLNGQGGTFMKRRLEECYDLIENMTAHHNDWDTSAQRKININLMRVLQVNQQVKAITPNCKTFGGPHSFFDCPATVGNTQNVYAAGAYQVVTTNEFINFMKANDAILKNMQTNMTSLKNSNLKLKNMFDQFMKMNTASSLGSGTLPGNTITNPKEDLKGITTRSETAYQGPTTPTTTYFLVVERETKATKDTVHPTNNESTEDVQPSVVPTESPILISEPVTSLIIEPVASPVSVLKHNLRPSIPYPSRLQDQKLYDKANDQREKFFQIFKDLNFNISFAGALILMPQFGPSIKSLLTNKDKLSLADLDASINLMPFSIWNKLSLSDLSLTCMTLELTDRSISHPVGVFEDVFVKVDLFVRPKGALIDVFKGELTLRVGKEAITFNLDQTSRYSANYNNMTTNRIDVIDMACEEYSQEVLDFSDVIASGNPTPYYDSIVSTTSLTLTSFGNSDFLLEEVDAFLALEDDPTSPKVDQSYLDSEGDILNLEAFLNDDP</sequence>
<organism evidence="4">
    <name type="scientific">Tanacetum cinerariifolium</name>
    <name type="common">Dalmatian daisy</name>
    <name type="synonym">Chrysanthemum cinerariifolium</name>
    <dbReference type="NCBI Taxonomy" id="118510"/>
    <lineage>
        <taxon>Eukaryota</taxon>
        <taxon>Viridiplantae</taxon>
        <taxon>Streptophyta</taxon>
        <taxon>Embryophyta</taxon>
        <taxon>Tracheophyta</taxon>
        <taxon>Spermatophyta</taxon>
        <taxon>Magnoliopsida</taxon>
        <taxon>eudicotyledons</taxon>
        <taxon>Gunneridae</taxon>
        <taxon>Pentapetalae</taxon>
        <taxon>asterids</taxon>
        <taxon>campanulids</taxon>
        <taxon>Asterales</taxon>
        <taxon>Asteraceae</taxon>
        <taxon>Asteroideae</taxon>
        <taxon>Anthemideae</taxon>
        <taxon>Anthemidinae</taxon>
        <taxon>Tanacetum</taxon>
    </lineage>
</organism>
<feature type="transmembrane region" description="Helical" evidence="2">
    <location>
        <begin position="81"/>
        <end position="99"/>
    </location>
</feature>
<evidence type="ECO:0000313" key="4">
    <source>
        <dbReference type="EMBL" id="GEX41170.1"/>
    </source>
</evidence>
<feature type="domain" description="Reverse transcriptase Ty1/copia-type" evidence="3">
    <location>
        <begin position="144"/>
        <end position="236"/>
    </location>
</feature>
<evidence type="ECO:0000259" key="3">
    <source>
        <dbReference type="Pfam" id="PF07727"/>
    </source>
</evidence>
<keyword evidence="2" id="KW-0472">Membrane</keyword>
<reference evidence="4" key="1">
    <citation type="journal article" date="2019" name="Sci. Rep.">
        <title>Draft genome of Tanacetum cinerariifolium, the natural source of mosquito coil.</title>
        <authorList>
            <person name="Yamashiro T."/>
            <person name="Shiraishi A."/>
            <person name="Satake H."/>
            <person name="Nakayama K."/>
        </authorList>
    </citation>
    <scope>NUCLEOTIDE SEQUENCE</scope>
</reference>
<dbReference type="Pfam" id="PF07727">
    <property type="entry name" value="RVT_2"/>
    <property type="match status" value="2"/>
</dbReference>
<protein>
    <submittedName>
        <fullName evidence="4">Putative ribonuclease H-like domain-containing protein</fullName>
    </submittedName>
</protein>